<keyword evidence="2" id="KW-1185">Reference proteome</keyword>
<dbReference type="Proteomes" id="UP000003688">
    <property type="component" value="Unassembled WGS sequence"/>
</dbReference>
<name>B9XJQ2_PEDPL</name>
<protein>
    <submittedName>
        <fullName evidence="1">Uncharacterized protein</fullName>
    </submittedName>
</protein>
<proteinExistence type="predicted"/>
<dbReference type="EMBL" id="ABOX02000022">
    <property type="protein sequence ID" value="EEF59928.1"/>
    <property type="molecule type" value="Genomic_DNA"/>
</dbReference>
<organism evidence="1 2">
    <name type="scientific">Pedosphaera parvula (strain Ellin514)</name>
    <dbReference type="NCBI Taxonomy" id="320771"/>
    <lineage>
        <taxon>Bacteria</taxon>
        <taxon>Pseudomonadati</taxon>
        <taxon>Verrucomicrobiota</taxon>
        <taxon>Pedosphaerae</taxon>
        <taxon>Pedosphaerales</taxon>
        <taxon>Pedosphaeraceae</taxon>
        <taxon>Pedosphaera</taxon>
    </lineage>
</organism>
<reference evidence="1 2" key="1">
    <citation type="journal article" date="2011" name="J. Bacteriol.">
        <title>Genome sequence of 'Pedosphaera parvula' Ellin514, an aerobic Verrucomicrobial isolate from pasture soil.</title>
        <authorList>
            <person name="Kant R."/>
            <person name="van Passel M.W."/>
            <person name="Sangwan P."/>
            <person name="Palva A."/>
            <person name="Lucas S."/>
            <person name="Copeland A."/>
            <person name="Lapidus A."/>
            <person name="Glavina Del Rio T."/>
            <person name="Dalin E."/>
            <person name="Tice H."/>
            <person name="Bruce D."/>
            <person name="Goodwin L."/>
            <person name="Pitluck S."/>
            <person name="Chertkov O."/>
            <person name="Larimer F.W."/>
            <person name="Land M.L."/>
            <person name="Hauser L."/>
            <person name="Brettin T.S."/>
            <person name="Detter J.C."/>
            <person name="Han S."/>
            <person name="de Vos W.M."/>
            <person name="Janssen P.H."/>
            <person name="Smidt H."/>
        </authorList>
    </citation>
    <scope>NUCLEOTIDE SEQUENCE [LARGE SCALE GENOMIC DNA]</scope>
    <source>
        <strain evidence="1 2">Ellin514</strain>
    </source>
</reference>
<gene>
    <name evidence="1" type="ORF">Cflav_PD2732</name>
</gene>
<accession>B9XJQ2</accession>
<dbReference type="AlphaFoldDB" id="B9XJQ2"/>
<evidence type="ECO:0000313" key="2">
    <source>
        <dbReference type="Proteomes" id="UP000003688"/>
    </source>
</evidence>
<sequence>MIGDSVWLAYSSSDRRKVKEPASRWEAEAVVVKAR</sequence>
<comment type="caution">
    <text evidence="1">The sequence shown here is derived from an EMBL/GenBank/DDBJ whole genome shotgun (WGS) entry which is preliminary data.</text>
</comment>
<evidence type="ECO:0000313" key="1">
    <source>
        <dbReference type="EMBL" id="EEF59928.1"/>
    </source>
</evidence>